<reference evidence="1 2" key="1">
    <citation type="submission" date="2016-11" db="EMBL/GenBank/DDBJ databases">
        <authorList>
            <person name="Jaros S."/>
            <person name="Januszkiewicz K."/>
            <person name="Wedrychowicz H."/>
        </authorList>
    </citation>
    <scope>NUCLEOTIDE SEQUENCE [LARGE SCALE GENOMIC DNA]</scope>
    <source>
        <strain evidence="1 2">CGMCC 1.6102</strain>
    </source>
</reference>
<name>A0A1M7QH99_9BACT</name>
<dbReference type="GO" id="GO:0008671">
    <property type="term" value="F:2-dehydro-3-deoxygalactonokinase activity"/>
    <property type="evidence" value="ECO:0007669"/>
    <property type="project" value="InterPro"/>
</dbReference>
<sequence length="331" mass="36457">MNTFLSCDWGTSSFRLRLVSRTGGHVLQEYTSPDGVQQIYNAYQQELQSSDRESYFFAFLNNKISAFSMQTDIDLDGLLLVCSGMASSSIGIKSLAYAGLPFSCSGRDVVFHFFKPSANFGHPLLLVSGVRAEEDVMRGEETQLIGVMAKIKDVKGNGMFIFPGTHSKHVAVQNQKISNFQTFMTGEVYSLMSRASILSKSVSSSDSQGPEMEKAFEQGVADGAEQNLLSAFFKVRAKDLFGKFNKFENSQYLSGLLIGNELGNLADESGNSVFLCSDARLSGYYSKALQILDIPSTVLSPELLRYAAVYGQIEIINQIEMHEKDIFLGCL</sequence>
<evidence type="ECO:0000313" key="2">
    <source>
        <dbReference type="Proteomes" id="UP000184513"/>
    </source>
</evidence>
<dbReference type="AlphaFoldDB" id="A0A1M7QH99"/>
<dbReference type="EMBL" id="FRCY01000018">
    <property type="protein sequence ID" value="SHN30523.1"/>
    <property type="molecule type" value="Genomic_DNA"/>
</dbReference>
<evidence type="ECO:0000313" key="1">
    <source>
        <dbReference type="EMBL" id="SHN30523.1"/>
    </source>
</evidence>
<dbReference type="Gene3D" id="3.30.420.300">
    <property type="entry name" value="2-keto-3-deoxy-galactonokinase, substrate binding domain"/>
    <property type="match status" value="1"/>
</dbReference>
<dbReference type="InterPro" id="IPR042258">
    <property type="entry name" value="DGOK_N"/>
</dbReference>
<protein>
    <submittedName>
        <fullName evidence="1">2-dehydro-3-deoxygalactonokinase</fullName>
    </submittedName>
</protein>
<dbReference type="OrthoDB" id="256574at2"/>
<keyword evidence="1" id="KW-0418">Kinase</keyword>
<dbReference type="InterPro" id="IPR042257">
    <property type="entry name" value="DGOK_C"/>
</dbReference>
<keyword evidence="1" id="KW-0808">Transferase</keyword>
<dbReference type="Gene3D" id="3.30.420.310">
    <property type="entry name" value="2-keto-3-deoxy-galactonokinase, C-terminal domain"/>
    <property type="match status" value="1"/>
</dbReference>
<dbReference type="RefSeq" id="WP_073097473.1">
    <property type="nucleotide sequence ID" value="NZ_FRCY01000018.1"/>
</dbReference>
<accession>A0A1M7QH99</accession>
<dbReference type="InterPro" id="IPR007729">
    <property type="entry name" value="DGOK"/>
</dbReference>
<gene>
    <name evidence="1" type="ORF">SAMN04488057_11848</name>
</gene>
<organism evidence="1 2">
    <name type="scientific">Cyclobacterium lianum</name>
    <dbReference type="NCBI Taxonomy" id="388280"/>
    <lineage>
        <taxon>Bacteria</taxon>
        <taxon>Pseudomonadati</taxon>
        <taxon>Bacteroidota</taxon>
        <taxon>Cytophagia</taxon>
        <taxon>Cytophagales</taxon>
        <taxon>Cyclobacteriaceae</taxon>
        <taxon>Cyclobacterium</taxon>
    </lineage>
</organism>
<dbReference type="STRING" id="388280.SAMN04488057_11848"/>
<proteinExistence type="predicted"/>
<dbReference type="Proteomes" id="UP000184513">
    <property type="component" value="Unassembled WGS sequence"/>
</dbReference>
<dbReference type="Pfam" id="PF05035">
    <property type="entry name" value="DGOK"/>
    <property type="match status" value="1"/>
</dbReference>
<dbReference type="GO" id="GO:0034194">
    <property type="term" value="P:D-galactonate catabolic process"/>
    <property type="evidence" value="ECO:0007669"/>
    <property type="project" value="InterPro"/>
</dbReference>
<keyword evidence="2" id="KW-1185">Reference proteome</keyword>